<organism evidence="2 3">
    <name type="scientific">Roseateles asaccharophilus</name>
    <dbReference type="NCBI Taxonomy" id="582607"/>
    <lineage>
        <taxon>Bacteria</taxon>
        <taxon>Pseudomonadati</taxon>
        <taxon>Pseudomonadota</taxon>
        <taxon>Betaproteobacteria</taxon>
        <taxon>Burkholderiales</taxon>
        <taxon>Sphaerotilaceae</taxon>
        <taxon>Roseateles</taxon>
    </lineage>
</organism>
<dbReference type="Gene3D" id="1.20.120.520">
    <property type="entry name" value="nmb1532 protein domain like"/>
    <property type="match status" value="1"/>
</dbReference>
<keyword evidence="3" id="KW-1185">Reference proteome</keyword>
<accession>A0A4V3CKC9</accession>
<dbReference type="AlphaFoldDB" id="A0A4V3CKC9"/>
<dbReference type="GO" id="GO:0005886">
    <property type="term" value="C:plasma membrane"/>
    <property type="evidence" value="ECO:0007669"/>
    <property type="project" value="TreeGrafter"/>
</dbReference>
<comment type="caution">
    <text evidence="2">The sequence shown here is derived from an EMBL/GenBank/DDBJ whole genome shotgun (WGS) entry which is preliminary data.</text>
</comment>
<dbReference type="Pfam" id="PF01814">
    <property type="entry name" value="Hemerythrin"/>
    <property type="match status" value="1"/>
</dbReference>
<evidence type="ECO:0000313" key="2">
    <source>
        <dbReference type="EMBL" id="TDP13387.1"/>
    </source>
</evidence>
<feature type="domain" description="Hemerythrin-like" evidence="1">
    <location>
        <begin position="6"/>
        <end position="136"/>
    </location>
</feature>
<dbReference type="EMBL" id="SNXE01000001">
    <property type="protein sequence ID" value="TDP13387.1"/>
    <property type="molecule type" value="Genomic_DNA"/>
</dbReference>
<evidence type="ECO:0000313" key="3">
    <source>
        <dbReference type="Proteomes" id="UP000295357"/>
    </source>
</evidence>
<name>A0A4V3CKC9_9BURK</name>
<dbReference type="OrthoDB" id="8560984at2"/>
<protein>
    <submittedName>
        <fullName evidence="2">Hemerythrin-like domain-containing protein</fullName>
    </submittedName>
</protein>
<dbReference type="Proteomes" id="UP000295357">
    <property type="component" value="Unassembled WGS sequence"/>
</dbReference>
<reference evidence="2 3" key="1">
    <citation type="submission" date="2019-03" db="EMBL/GenBank/DDBJ databases">
        <title>Genomic Encyclopedia of Type Strains, Phase IV (KMG-IV): sequencing the most valuable type-strain genomes for metagenomic binning, comparative biology and taxonomic classification.</title>
        <authorList>
            <person name="Goeker M."/>
        </authorList>
    </citation>
    <scope>NUCLEOTIDE SEQUENCE [LARGE SCALE GENOMIC DNA]</scope>
    <source>
        <strain evidence="2 3">DSM 25082</strain>
    </source>
</reference>
<evidence type="ECO:0000259" key="1">
    <source>
        <dbReference type="Pfam" id="PF01814"/>
    </source>
</evidence>
<dbReference type="PANTHER" id="PTHR39966:SF1">
    <property type="entry name" value="HEMERYTHRIN-LIKE DOMAIN-CONTAINING PROTEIN"/>
    <property type="match status" value="1"/>
</dbReference>
<sequence length="188" mass="21737">MEAETLHIIRAEHDALSAVLQTVRLLARQPRPDFDALRAMLFYVDEFPERRHHPHESELLFPKLRALAPQSRELLDKLDADHGRGERAVRALQHELLAYELLGEARRPGFERAVQRYVDGYLQHMAMEEREILPLAERVLRPQDWAELDETFAKERDPLTGGRADAAYERLFQRILRLVPPPLGLGPA</sequence>
<dbReference type="PANTHER" id="PTHR39966">
    <property type="entry name" value="BLL2471 PROTEIN-RELATED"/>
    <property type="match status" value="1"/>
</dbReference>
<dbReference type="RefSeq" id="WP_133602275.1">
    <property type="nucleotide sequence ID" value="NZ_JAUFPJ010000001.1"/>
</dbReference>
<proteinExistence type="predicted"/>
<dbReference type="CDD" id="cd12108">
    <property type="entry name" value="Hr-like"/>
    <property type="match status" value="1"/>
</dbReference>
<gene>
    <name evidence="2" type="ORF">DFR39_101862</name>
</gene>
<dbReference type="InterPro" id="IPR012312">
    <property type="entry name" value="Hemerythrin-like"/>
</dbReference>